<evidence type="ECO:0000256" key="1">
    <source>
        <dbReference type="SAM" id="MobiDB-lite"/>
    </source>
</evidence>
<dbReference type="EMBL" id="JACSCY010000001">
    <property type="protein sequence ID" value="MBC6609484.1"/>
    <property type="molecule type" value="Genomic_DNA"/>
</dbReference>
<keyword evidence="3" id="KW-1185">Reference proteome</keyword>
<name>A0ABR7MEH6_9BACT</name>
<evidence type="ECO:0000313" key="3">
    <source>
        <dbReference type="Proteomes" id="UP000622017"/>
    </source>
</evidence>
<evidence type="ECO:0000313" key="2">
    <source>
        <dbReference type="EMBL" id="MBC6609484.1"/>
    </source>
</evidence>
<comment type="caution">
    <text evidence="2">The sequence shown here is derived from an EMBL/GenBank/DDBJ whole genome shotgun (WGS) entry which is preliminary data.</text>
</comment>
<feature type="compositionally biased region" description="Basic and acidic residues" evidence="1">
    <location>
        <begin position="57"/>
        <end position="84"/>
    </location>
</feature>
<protein>
    <submittedName>
        <fullName evidence="2">Uncharacterized protein</fullName>
    </submittedName>
</protein>
<gene>
    <name evidence="2" type="ORF">H8B15_01035</name>
</gene>
<organism evidence="2 3">
    <name type="scientific">Hymenobacter citatus</name>
    <dbReference type="NCBI Taxonomy" id="2763506"/>
    <lineage>
        <taxon>Bacteria</taxon>
        <taxon>Pseudomonadati</taxon>
        <taxon>Bacteroidota</taxon>
        <taxon>Cytophagia</taxon>
        <taxon>Cytophagales</taxon>
        <taxon>Hymenobacteraceae</taxon>
        <taxon>Hymenobacter</taxon>
    </lineage>
</organism>
<reference evidence="2 3" key="1">
    <citation type="submission" date="2020-08" db="EMBL/GenBank/DDBJ databases">
        <title>Hymenobacter sp.</title>
        <authorList>
            <person name="Kim M.K."/>
        </authorList>
    </citation>
    <scope>NUCLEOTIDE SEQUENCE [LARGE SCALE GENOMIC DNA]</scope>
    <source>
        <strain evidence="2 3">BT507</strain>
    </source>
</reference>
<sequence>MATDKDGSITDQENIIPKNEQLENEKEFDESQSNGKEMSDPSAARYTGANGYKQRSNQKDQLENLHIGGDETHPQGGNEHHAEGETAQGPGFTKEGSYEMGNSIRTQDQDFGEDSPSGPARPAHD</sequence>
<dbReference type="Proteomes" id="UP000622017">
    <property type="component" value="Unassembled WGS sequence"/>
</dbReference>
<proteinExistence type="predicted"/>
<feature type="region of interest" description="Disordered" evidence="1">
    <location>
        <begin position="1"/>
        <end position="125"/>
    </location>
</feature>
<dbReference type="RefSeq" id="WP_187317793.1">
    <property type="nucleotide sequence ID" value="NZ_JACSCY010000001.1"/>
</dbReference>
<accession>A0ABR7MEH6</accession>